<dbReference type="EMBL" id="ML143467">
    <property type="protein sequence ID" value="TBU25104.1"/>
    <property type="molecule type" value="Genomic_DNA"/>
</dbReference>
<evidence type="ECO:0000256" key="1">
    <source>
        <dbReference type="ARBA" id="ARBA00004907"/>
    </source>
</evidence>
<dbReference type="GO" id="GO:0000162">
    <property type="term" value="P:L-tryptophan biosynthetic process"/>
    <property type="evidence" value="ECO:0007669"/>
    <property type="project" value="UniProtKB-KW"/>
</dbReference>
<dbReference type="GO" id="GO:0004048">
    <property type="term" value="F:anthranilate phosphoribosyltransferase activity"/>
    <property type="evidence" value="ECO:0007669"/>
    <property type="project" value="UniProtKB-EC"/>
</dbReference>
<evidence type="ECO:0000256" key="2">
    <source>
        <dbReference type="ARBA" id="ARBA00011948"/>
    </source>
</evidence>
<dbReference type="Proteomes" id="UP000292957">
    <property type="component" value="Unassembled WGS sequence"/>
</dbReference>
<feature type="domain" description="Glycosyl transferase family 3 N-terminal" evidence="11">
    <location>
        <begin position="12"/>
        <end position="78"/>
    </location>
</feature>
<evidence type="ECO:0000256" key="6">
    <source>
        <dbReference type="ARBA" id="ARBA00022822"/>
    </source>
</evidence>
<evidence type="ECO:0000256" key="9">
    <source>
        <dbReference type="ARBA" id="ARBA00071401"/>
    </source>
</evidence>
<name>A0A4Q9MCS0_9APHY</name>
<evidence type="ECO:0000313" key="12">
    <source>
        <dbReference type="EMBL" id="TBU25104.1"/>
    </source>
</evidence>
<dbReference type="PANTHER" id="PTHR43285">
    <property type="entry name" value="ANTHRANILATE PHOSPHORIBOSYLTRANSFERASE"/>
    <property type="match status" value="1"/>
</dbReference>
<protein>
    <recommendedName>
        <fullName evidence="9">Anthranilate phosphoribosyltransferase</fullName>
        <ecNumber evidence="2">2.4.2.18</ecNumber>
    </recommendedName>
</protein>
<evidence type="ECO:0000256" key="8">
    <source>
        <dbReference type="ARBA" id="ARBA00061500"/>
    </source>
</evidence>
<evidence type="ECO:0000259" key="10">
    <source>
        <dbReference type="Pfam" id="PF00591"/>
    </source>
</evidence>
<gene>
    <name evidence="12" type="ORF">BD311DRAFT_809487</name>
</gene>
<keyword evidence="3" id="KW-0028">Amino-acid biosynthesis</keyword>
<keyword evidence="6" id="KW-0822">Tryptophan biosynthesis</keyword>
<evidence type="ECO:0000259" key="11">
    <source>
        <dbReference type="Pfam" id="PF02885"/>
    </source>
</evidence>
<dbReference type="NCBIfam" id="TIGR01245">
    <property type="entry name" value="trpD"/>
    <property type="match status" value="1"/>
</dbReference>
<dbReference type="Gene3D" id="1.20.970.10">
    <property type="entry name" value="Transferase, Pyrimidine Nucleoside Phosphorylase, Chain C"/>
    <property type="match status" value="1"/>
</dbReference>
<comment type="pathway">
    <text evidence="1">Amino-acid biosynthesis; L-tryptophan biosynthesis; L-tryptophan from chorismate: step 2/5.</text>
</comment>
<feature type="domain" description="Glycosyl transferase family 3" evidence="10">
    <location>
        <begin position="91"/>
        <end position="346"/>
    </location>
</feature>
<dbReference type="PANTHER" id="PTHR43285:SF2">
    <property type="entry name" value="ANTHRANILATE PHOSPHORIBOSYLTRANSFERASE"/>
    <property type="match status" value="1"/>
</dbReference>
<proteinExistence type="inferred from homology"/>
<dbReference type="InterPro" id="IPR017459">
    <property type="entry name" value="Glycosyl_Trfase_fam3_N_dom"/>
</dbReference>
<evidence type="ECO:0000256" key="3">
    <source>
        <dbReference type="ARBA" id="ARBA00022605"/>
    </source>
</evidence>
<keyword evidence="7" id="KW-0057">Aromatic amino acid biosynthesis</keyword>
<dbReference type="EC" id="2.4.2.18" evidence="2"/>
<dbReference type="InterPro" id="IPR005940">
    <property type="entry name" value="Anthranilate_Pribosyl_Tfrase"/>
</dbReference>
<dbReference type="Pfam" id="PF00591">
    <property type="entry name" value="Glycos_transf_3"/>
    <property type="match status" value="1"/>
</dbReference>
<evidence type="ECO:0000256" key="4">
    <source>
        <dbReference type="ARBA" id="ARBA00022676"/>
    </source>
</evidence>
<reference evidence="12" key="1">
    <citation type="submission" date="2019-01" db="EMBL/GenBank/DDBJ databases">
        <title>Draft genome sequences of three monokaryotic isolates of the white-rot basidiomycete fungus Dichomitus squalens.</title>
        <authorList>
            <consortium name="DOE Joint Genome Institute"/>
            <person name="Lopez S.C."/>
            <person name="Andreopoulos B."/>
            <person name="Pangilinan J."/>
            <person name="Lipzen A."/>
            <person name="Riley R."/>
            <person name="Ahrendt S."/>
            <person name="Ng V."/>
            <person name="Barry K."/>
            <person name="Daum C."/>
            <person name="Grigoriev I.V."/>
            <person name="Hilden K.S."/>
            <person name="Makela M.R."/>
            <person name="de Vries R.P."/>
        </authorList>
    </citation>
    <scope>NUCLEOTIDE SEQUENCE [LARGE SCALE GENOMIC DNA]</scope>
    <source>
        <strain evidence="12">OM18370.1</strain>
    </source>
</reference>
<dbReference type="AlphaFoldDB" id="A0A4Q9MCS0"/>
<dbReference type="SUPFAM" id="SSF52418">
    <property type="entry name" value="Nucleoside phosphorylase/phosphoribosyltransferase catalytic domain"/>
    <property type="match status" value="1"/>
</dbReference>
<keyword evidence="5 12" id="KW-0808">Transferase</keyword>
<dbReference type="FunFam" id="3.40.1030.10:FF:000002">
    <property type="entry name" value="Anthranilate phosphoribosyltransferase"/>
    <property type="match status" value="1"/>
</dbReference>
<dbReference type="HAMAP" id="MF_00211">
    <property type="entry name" value="TrpD"/>
    <property type="match status" value="1"/>
</dbReference>
<dbReference type="Gene3D" id="3.40.1030.10">
    <property type="entry name" value="Nucleoside phosphorylase/phosphoribosyltransferase catalytic domain"/>
    <property type="match status" value="1"/>
</dbReference>
<organism evidence="12">
    <name type="scientific">Dichomitus squalens</name>
    <dbReference type="NCBI Taxonomy" id="114155"/>
    <lineage>
        <taxon>Eukaryota</taxon>
        <taxon>Fungi</taxon>
        <taxon>Dikarya</taxon>
        <taxon>Basidiomycota</taxon>
        <taxon>Agaricomycotina</taxon>
        <taxon>Agaricomycetes</taxon>
        <taxon>Polyporales</taxon>
        <taxon>Polyporaceae</taxon>
        <taxon>Dichomitus</taxon>
    </lineage>
</organism>
<dbReference type="GO" id="GO:0005829">
    <property type="term" value="C:cytosol"/>
    <property type="evidence" value="ECO:0007669"/>
    <property type="project" value="TreeGrafter"/>
</dbReference>
<dbReference type="InterPro" id="IPR000312">
    <property type="entry name" value="Glycosyl_Trfase_fam3"/>
</dbReference>
<evidence type="ECO:0000256" key="7">
    <source>
        <dbReference type="ARBA" id="ARBA00023141"/>
    </source>
</evidence>
<evidence type="ECO:0000256" key="5">
    <source>
        <dbReference type="ARBA" id="ARBA00022679"/>
    </source>
</evidence>
<dbReference type="OrthoDB" id="420564at2759"/>
<comment type="similarity">
    <text evidence="8">Belongs to the anthranilate phosphoribosyltransferase family.</text>
</comment>
<dbReference type="InterPro" id="IPR035902">
    <property type="entry name" value="Nuc_phospho_transferase"/>
</dbReference>
<accession>A0A4Q9MCS0</accession>
<sequence length="823" mass="88907">MPPPSVSQDTFKSLLGKLVKTPEYFTAEDLKVALECIFTPDVVHPVQIGSFLTALHIERIERRPEFLAAAANVLRARALKAAIEGIDDDFVVDIVGTGGDGHNTFNVSTTAAIVAAGAGARVVKHGSRASTSSSGSADLLQSLGCYFTPPSADAPLPISRIPFTFIMAPQYHLSLAMIAPYRKALPHRTMFNVLGPLINPARPRGMVLGVAERELGPTFAHSLADGGVQRAFVVCGAEGLDEISCAGDTFVWELRPDGSVAERTVHPRDFGLEAHPLSEVAGASPEENAATFRALLQSGKDIPEKLTPVLDFVLMNAAALLVVAGIAEDLKDGVAKARESITSGKAWNALEQFRDAGLAAASQAQNSGSHSKPIHTYVSAGSSYSHADGCCGTSDVTQTEPQLRHIESARPSTTHHDVHTLLDTKLSLLRMADYRGRAGRGRGQDAGRTYSIPKLNTVTQSTANTEPDLLPDADVTEGLLSEPLRRFTLPSVPRDGTAPSIQPENFKYLGSYNWLDSPNPTILVPGSPRIWRDRPLPFRVPFDEGLHIFDPNGYHMGSSASSPLIPLFCAVDAVAEDNADTTMDWPSIDIIADRSSLRKLLRWLGGAKTVLMQRWDTHTCQYATPPLAGCRFNFEMTITTPAPGCESSSGHYRIVQYELGGVRMVIRFEVDAQAATAPAHSRDDAEMPDKLSEALAGLSLACRTSANISRTPAPLAPSPEDPDAVVTVIRGGAQRQNWEETYTQLFLSQTPVHYLAVHQRGVFETINTRPLNSPQFQRTLVAEHGRRGRLSLVCRGGRLEAFERGDGNDVGCLPDRELARFGI</sequence>
<keyword evidence="4" id="KW-0328">Glycosyltransferase</keyword>
<dbReference type="Pfam" id="PF02885">
    <property type="entry name" value="Glycos_trans_3N"/>
    <property type="match status" value="1"/>
</dbReference>